<proteinExistence type="predicted"/>
<accession>A0A6B3QKG8</accession>
<dbReference type="RefSeq" id="WP_161378121.1">
    <property type="nucleotide sequence ID" value="NZ_JAAIFS010000002.1"/>
</dbReference>
<reference evidence="4" key="1">
    <citation type="journal article" date="2020" name="Microorganisms">
        <title>Isolation, Genomic and Metabolomic Characterization of Streptomyces tendae VITAKN with Quorum Sensing Inhibitory Activity from Southern India.</title>
        <authorList>
            <person name="Ishaque N.M."/>
            <person name="Burgsdorf I."/>
            <person name="Limlingan Malit J.J."/>
            <person name="Saha S."/>
            <person name="Teta R."/>
            <person name="Ewe D."/>
            <person name="Kannabiran K."/>
            <person name="Hrouzek P."/>
            <person name="Steindler L."/>
            <person name="Costantino V."/>
            <person name="Saurav K."/>
        </authorList>
    </citation>
    <scope>NUCLEOTIDE SEQUENCE</scope>
    <source>
        <strain evidence="4">VITAKN</strain>
    </source>
</reference>
<evidence type="ECO:0000313" key="5">
    <source>
        <dbReference type="Proteomes" id="UP001610810"/>
    </source>
</evidence>
<feature type="domain" description="DUF397" evidence="2">
    <location>
        <begin position="6"/>
        <end position="58"/>
    </location>
</feature>
<dbReference type="InterPro" id="IPR007278">
    <property type="entry name" value="DUF397"/>
</dbReference>
<name>A0A6B3QKG8_STRTE</name>
<evidence type="ECO:0000259" key="2">
    <source>
        <dbReference type="Pfam" id="PF04149"/>
    </source>
</evidence>
<evidence type="ECO:0000313" key="4">
    <source>
        <dbReference type="EMBL" id="NEV86761.1"/>
    </source>
</evidence>
<evidence type="ECO:0000313" key="3">
    <source>
        <dbReference type="EMBL" id="MFI0577582.1"/>
    </source>
</evidence>
<evidence type="ECO:0000256" key="1">
    <source>
        <dbReference type="SAM" id="MobiDB-lite"/>
    </source>
</evidence>
<dbReference type="AlphaFoldDB" id="A0A6B3QKG8"/>
<protein>
    <submittedName>
        <fullName evidence="4">DUF397 domain-containing protein</fullName>
    </submittedName>
</protein>
<organism evidence="4">
    <name type="scientific">Streptomyces tendae</name>
    <dbReference type="NCBI Taxonomy" id="1932"/>
    <lineage>
        <taxon>Bacteria</taxon>
        <taxon>Bacillati</taxon>
        <taxon>Actinomycetota</taxon>
        <taxon>Actinomycetes</taxon>
        <taxon>Kitasatosporales</taxon>
        <taxon>Streptomycetaceae</taxon>
        <taxon>Streptomyces</taxon>
    </lineage>
</organism>
<dbReference type="Pfam" id="PF04149">
    <property type="entry name" value="DUF397"/>
    <property type="match status" value="1"/>
</dbReference>
<gene>
    <name evidence="3" type="ORF">ACH3YB_38795</name>
    <name evidence="4" type="ORF">GUR47_08790</name>
</gene>
<feature type="region of interest" description="Disordered" evidence="1">
    <location>
        <begin position="1"/>
        <end position="21"/>
    </location>
</feature>
<reference evidence="3 5" key="2">
    <citation type="submission" date="2024-10" db="EMBL/GenBank/DDBJ databases">
        <authorList>
            <person name="Wannawong T."/>
            <person name="Kuncharoen N."/>
            <person name="Mhuantong W."/>
        </authorList>
    </citation>
    <scope>NUCLEOTIDE SEQUENCE [LARGE SCALE GENOMIC DNA]</scope>
    <source>
        <strain evidence="3 5">CALK1-4</strain>
    </source>
</reference>
<dbReference type="Proteomes" id="UP001610810">
    <property type="component" value="Unassembled WGS sequence"/>
</dbReference>
<dbReference type="EMBL" id="JAAIFS010000002">
    <property type="protein sequence ID" value="NEV86761.1"/>
    <property type="molecule type" value="Genomic_DNA"/>
</dbReference>
<sequence length="68" mass="7322">MSPMDNWRKSSHSGPGDGNECVEIATSATHVAVRDSKAPARATLTFPRAAFTRFLATVEEPEGNPPPR</sequence>
<keyword evidence="5" id="KW-1185">Reference proteome</keyword>
<dbReference type="EMBL" id="JBIQWK010000023">
    <property type="protein sequence ID" value="MFI0577582.1"/>
    <property type="molecule type" value="Genomic_DNA"/>
</dbReference>
<comment type="caution">
    <text evidence="4">The sequence shown here is derived from an EMBL/GenBank/DDBJ whole genome shotgun (WGS) entry which is preliminary data.</text>
</comment>